<dbReference type="EMBL" id="LUCH01019727">
    <property type="protein sequence ID" value="KAF5394216.1"/>
    <property type="molecule type" value="Genomic_DNA"/>
</dbReference>
<evidence type="ECO:0000313" key="2">
    <source>
        <dbReference type="Proteomes" id="UP000748531"/>
    </source>
</evidence>
<dbReference type="Proteomes" id="UP000748531">
    <property type="component" value="Unassembled WGS sequence"/>
</dbReference>
<dbReference type="AlphaFoldDB" id="A0A8J4SYE8"/>
<keyword evidence="2" id="KW-1185">Reference proteome</keyword>
<proteinExistence type="predicted"/>
<sequence length="29" mass="3518">MCFIDFDRFDKIFRLGLKYLINISLSGEY</sequence>
<reference evidence="1" key="1">
    <citation type="submission" date="2019-05" db="EMBL/GenBank/DDBJ databases">
        <title>Annotation for the trematode Paragonimus heterotremus.</title>
        <authorList>
            <person name="Choi Y.-J."/>
        </authorList>
    </citation>
    <scope>NUCLEOTIDE SEQUENCE</scope>
    <source>
        <strain evidence="1">LC</strain>
    </source>
</reference>
<protein>
    <submittedName>
        <fullName evidence="1">Uncharacterized protein</fullName>
    </submittedName>
</protein>
<name>A0A8J4SYE8_9TREM</name>
<organism evidence="1 2">
    <name type="scientific">Paragonimus heterotremus</name>
    <dbReference type="NCBI Taxonomy" id="100268"/>
    <lineage>
        <taxon>Eukaryota</taxon>
        <taxon>Metazoa</taxon>
        <taxon>Spiralia</taxon>
        <taxon>Lophotrochozoa</taxon>
        <taxon>Platyhelminthes</taxon>
        <taxon>Trematoda</taxon>
        <taxon>Digenea</taxon>
        <taxon>Plagiorchiida</taxon>
        <taxon>Troglotremata</taxon>
        <taxon>Troglotrematidae</taxon>
        <taxon>Paragonimus</taxon>
    </lineage>
</organism>
<accession>A0A8J4SYE8</accession>
<gene>
    <name evidence="1" type="ORF">PHET_12016</name>
</gene>
<evidence type="ECO:0000313" key="1">
    <source>
        <dbReference type="EMBL" id="KAF5394216.1"/>
    </source>
</evidence>
<comment type="caution">
    <text evidence="1">The sequence shown here is derived from an EMBL/GenBank/DDBJ whole genome shotgun (WGS) entry which is preliminary data.</text>
</comment>